<accession>A0A8J3YGC0</accession>
<gene>
    <name evidence="2" type="ORF">Val02_04360</name>
</gene>
<dbReference type="SUPFAM" id="SSF53067">
    <property type="entry name" value="Actin-like ATPase domain"/>
    <property type="match status" value="2"/>
</dbReference>
<dbReference type="InterPro" id="IPR002731">
    <property type="entry name" value="ATPase_BadF"/>
</dbReference>
<dbReference type="InterPro" id="IPR043129">
    <property type="entry name" value="ATPase_NBD"/>
</dbReference>
<sequence>MVVGVDAGGTRTRCVVAAPDGTVAGRGRAGGANPHSSGGALVETLAAALGAALSTLDGRDVRLGVFGGAGSAGAGATGFRAAAADAWERVGLTGKVHTVTDLEVAFAAGTAEPDGALLLAGTGAVAVRFAGGAVARRCDGYGWLLGDEGSGVWLGVRALRAVLAALDGRGEPTALVAPACVLLGIPPQSWAGLPARSWAGPDEREALAQAVLAAAFAQPPAALGRLAPHVSAAADDGDPVAVRLCAEARDRLLHSLDTVGPRVGRPVVLGGSVLLRDGPIAREIRAAVAERYEVRPRTASDGAGGAAALALARLTGTTVDPTVHRRLTSGHEPGRE</sequence>
<feature type="domain" description="ATPase BadF/BadG/BcrA/BcrD type" evidence="1">
    <location>
        <begin position="3"/>
        <end position="310"/>
    </location>
</feature>
<name>A0A8J3YGC0_9ACTN</name>
<dbReference type="Pfam" id="PF01869">
    <property type="entry name" value="BcrAD_BadFG"/>
    <property type="match status" value="1"/>
</dbReference>
<dbReference type="Gene3D" id="3.30.420.40">
    <property type="match status" value="2"/>
</dbReference>
<dbReference type="PANTHER" id="PTHR43190">
    <property type="entry name" value="N-ACETYL-D-GLUCOSAMINE KINASE"/>
    <property type="match status" value="1"/>
</dbReference>
<protein>
    <submittedName>
        <fullName evidence="2">N-acetylglucosamine kinase</fullName>
    </submittedName>
</protein>
<dbReference type="Proteomes" id="UP000619260">
    <property type="component" value="Unassembled WGS sequence"/>
</dbReference>
<keyword evidence="2" id="KW-0808">Transferase</keyword>
<dbReference type="InterPro" id="IPR052519">
    <property type="entry name" value="Euk-type_GlcNAc_Kinase"/>
</dbReference>
<dbReference type="PANTHER" id="PTHR43190:SF3">
    <property type="entry name" value="N-ACETYL-D-GLUCOSAMINE KINASE"/>
    <property type="match status" value="1"/>
</dbReference>
<dbReference type="GO" id="GO:0016301">
    <property type="term" value="F:kinase activity"/>
    <property type="evidence" value="ECO:0007669"/>
    <property type="project" value="UniProtKB-KW"/>
</dbReference>
<organism evidence="2 3">
    <name type="scientific">Virgisporangium aliadipatigenens</name>
    <dbReference type="NCBI Taxonomy" id="741659"/>
    <lineage>
        <taxon>Bacteria</taxon>
        <taxon>Bacillati</taxon>
        <taxon>Actinomycetota</taxon>
        <taxon>Actinomycetes</taxon>
        <taxon>Micromonosporales</taxon>
        <taxon>Micromonosporaceae</taxon>
        <taxon>Virgisporangium</taxon>
    </lineage>
</organism>
<keyword evidence="3" id="KW-1185">Reference proteome</keyword>
<dbReference type="EMBL" id="BOPF01000002">
    <property type="protein sequence ID" value="GIJ43550.1"/>
    <property type="molecule type" value="Genomic_DNA"/>
</dbReference>
<proteinExistence type="predicted"/>
<evidence type="ECO:0000259" key="1">
    <source>
        <dbReference type="Pfam" id="PF01869"/>
    </source>
</evidence>
<dbReference type="AlphaFoldDB" id="A0A8J3YGC0"/>
<reference evidence="2" key="1">
    <citation type="submission" date="2021-01" db="EMBL/GenBank/DDBJ databases">
        <title>Whole genome shotgun sequence of Virgisporangium aliadipatigenens NBRC 105644.</title>
        <authorList>
            <person name="Komaki H."/>
            <person name="Tamura T."/>
        </authorList>
    </citation>
    <scope>NUCLEOTIDE SEQUENCE</scope>
    <source>
        <strain evidence="2">NBRC 105644</strain>
    </source>
</reference>
<evidence type="ECO:0000313" key="3">
    <source>
        <dbReference type="Proteomes" id="UP000619260"/>
    </source>
</evidence>
<comment type="caution">
    <text evidence="2">The sequence shown here is derived from an EMBL/GenBank/DDBJ whole genome shotgun (WGS) entry which is preliminary data.</text>
</comment>
<evidence type="ECO:0000313" key="2">
    <source>
        <dbReference type="EMBL" id="GIJ43550.1"/>
    </source>
</evidence>
<keyword evidence="2" id="KW-0418">Kinase</keyword>